<proteinExistence type="predicted"/>
<protein>
    <recommendedName>
        <fullName evidence="1">HD-Zip IV C-terminal domain-containing protein</fullName>
    </recommendedName>
</protein>
<dbReference type="PANTHER" id="PTHR45654:SF77">
    <property type="entry name" value="HOMEOBOX-LEUCINE ZIPPER PROTEIN MERISTEM L1"/>
    <property type="match status" value="1"/>
</dbReference>
<keyword evidence="3" id="KW-1185">Reference proteome</keyword>
<evidence type="ECO:0000313" key="2">
    <source>
        <dbReference type="EMBL" id="KAK9929312.1"/>
    </source>
</evidence>
<dbReference type="InterPro" id="IPR042160">
    <property type="entry name" value="HD-Zip_IV"/>
</dbReference>
<reference evidence="2 3" key="1">
    <citation type="journal article" date="2023" name="G3 (Bethesda)">
        <title>A chromosome-length genome assembly and annotation of blackberry (Rubus argutus, cv. 'Hillquist').</title>
        <authorList>
            <person name="Bruna T."/>
            <person name="Aryal R."/>
            <person name="Dudchenko O."/>
            <person name="Sargent D.J."/>
            <person name="Mead D."/>
            <person name="Buti M."/>
            <person name="Cavallini A."/>
            <person name="Hytonen T."/>
            <person name="Andres J."/>
            <person name="Pham M."/>
            <person name="Weisz D."/>
            <person name="Mascagni F."/>
            <person name="Usai G."/>
            <person name="Natali L."/>
            <person name="Bassil N."/>
            <person name="Fernandez G.E."/>
            <person name="Lomsadze A."/>
            <person name="Armour M."/>
            <person name="Olukolu B."/>
            <person name="Poorten T."/>
            <person name="Britton C."/>
            <person name="Davik J."/>
            <person name="Ashrafi H."/>
            <person name="Aiden E.L."/>
            <person name="Borodovsky M."/>
            <person name="Worthington M."/>
        </authorList>
    </citation>
    <scope>NUCLEOTIDE SEQUENCE [LARGE SCALE GENOMIC DNA]</scope>
    <source>
        <strain evidence="2">PI 553951</strain>
    </source>
</reference>
<feature type="domain" description="HD-Zip IV C-terminal" evidence="1">
    <location>
        <begin position="2"/>
        <end position="135"/>
    </location>
</feature>
<accession>A0AAW1X0Z0</accession>
<gene>
    <name evidence="2" type="ORF">M0R45_026414</name>
</gene>
<evidence type="ECO:0000259" key="1">
    <source>
        <dbReference type="Pfam" id="PF25797"/>
    </source>
</evidence>
<dbReference type="Pfam" id="PF25797">
    <property type="entry name" value="PDF2_C"/>
    <property type="match status" value="1"/>
</dbReference>
<dbReference type="PANTHER" id="PTHR45654">
    <property type="entry name" value="HOMEOBOX-LEUCINE ZIPPER PROTEIN MERISTEM L1"/>
    <property type="match status" value="1"/>
</dbReference>
<comment type="caution">
    <text evidence="2">The sequence shown here is derived from an EMBL/GenBank/DDBJ whole genome shotgun (WGS) entry which is preliminary data.</text>
</comment>
<dbReference type="InterPro" id="IPR057993">
    <property type="entry name" value="HD-Zip_IV_C"/>
</dbReference>
<organism evidence="2 3">
    <name type="scientific">Rubus argutus</name>
    <name type="common">Southern blackberry</name>
    <dbReference type="NCBI Taxonomy" id="59490"/>
    <lineage>
        <taxon>Eukaryota</taxon>
        <taxon>Viridiplantae</taxon>
        <taxon>Streptophyta</taxon>
        <taxon>Embryophyta</taxon>
        <taxon>Tracheophyta</taxon>
        <taxon>Spermatophyta</taxon>
        <taxon>Magnoliopsida</taxon>
        <taxon>eudicotyledons</taxon>
        <taxon>Gunneridae</taxon>
        <taxon>Pentapetalae</taxon>
        <taxon>rosids</taxon>
        <taxon>fabids</taxon>
        <taxon>Rosales</taxon>
        <taxon>Rosaceae</taxon>
        <taxon>Rosoideae</taxon>
        <taxon>Rosoideae incertae sedis</taxon>
        <taxon>Rubus</taxon>
    </lineage>
</organism>
<dbReference type="Proteomes" id="UP001457282">
    <property type="component" value="Unassembled WGS sequence"/>
</dbReference>
<dbReference type="EMBL" id="JBEDUW010000005">
    <property type="protein sequence ID" value="KAK9929312.1"/>
    <property type="molecule type" value="Genomic_DNA"/>
</dbReference>
<dbReference type="AlphaFoldDB" id="A0AAW1X0Z0"/>
<sequence length="138" mass="14917">MRVITSPNPGNYISLLRINGANSGAARRLVLQESCANSIESYLVYTKVNTLEMKAVLSGANPDFVALLPSGFAITPNEVAAKEARGSHGTSTDETLLTVAIQKVVHWGRNLKNFKKPLTEAKRQIRAIIAGIKEATLK</sequence>
<evidence type="ECO:0000313" key="3">
    <source>
        <dbReference type="Proteomes" id="UP001457282"/>
    </source>
</evidence>
<name>A0AAW1X0Z0_RUBAR</name>